<dbReference type="RefSeq" id="WP_087455340.1">
    <property type="nucleotide sequence ID" value="NZ_CP021434.1"/>
</dbReference>
<evidence type="ECO:0000313" key="3">
    <source>
        <dbReference type="Proteomes" id="UP000195437"/>
    </source>
</evidence>
<evidence type="ECO:0000256" key="1">
    <source>
        <dbReference type="SAM" id="Phobius"/>
    </source>
</evidence>
<keyword evidence="1" id="KW-0472">Membrane</keyword>
<sequence>MKKVISVRLASTVIIAISTAALLMHALILLKILPYDFVWGGRLTNEADVIMFEIISIIMQAFFLLIVAAKAGYVLKGKFSRTVQVGIWVLFGMMVLNTIGNLASNSGFETMVMTPVTIVLALLLFRLAIEK</sequence>
<name>A0A1Y0IHH8_9BACL</name>
<dbReference type="OrthoDB" id="2868029at2"/>
<dbReference type="AlphaFoldDB" id="A0A1Y0IHH8"/>
<keyword evidence="1" id="KW-1133">Transmembrane helix</keyword>
<dbReference type="EMBL" id="CP021434">
    <property type="protein sequence ID" value="ARU59951.1"/>
    <property type="molecule type" value="Genomic_DNA"/>
</dbReference>
<feature type="transmembrane region" description="Helical" evidence="1">
    <location>
        <begin position="7"/>
        <end position="30"/>
    </location>
</feature>
<dbReference type="KEGG" id="tum:CBW65_01905"/>
<gene>
    <name evidence="2" type="ORF">CBW65_01905</name>
</gene>
<feature type="transmembrane region" description="Helical" evidence="1">
    <location>
        <begin position="85"/>
        <end position="104"/>
    </location>
</feature>
<keyword evidence="3" id="KW-1185">Reference proteome</keyword>
<evidence type="ECO:0000313" key="2">
    <source>
        <dbReference type="EMBL" id="ARU59951.1"/>
    </source>
</evidence>
<keyword evidence="1" id="KW-0812">Transmembrane</keyword>
<proteinExistence type="predicted"/>
<dbReference type="Proteomes" id="UP000195437">
    <property type="component" value="Chromosome"/>
</dbReference>
<feature type="transmembrane region" description="Helical" evidence="1">
    <location>
        <begin position="50"/>
        <end position="73"/>
    </location>
</feature>
<reference evidence="3" key="1">
    <citation type="submission" date="2017-05" db="EMBL/GenBank/DDBJ databases">
        <authorList>
            <person name="Sung H."/>
        </authorList>
    </citation>
    <scope>NUCLEOTIDE SEQUENCE [LARGE SCALE GENOMIC DNA]</scope>
    <source>
        <strain evidence="3">AR23208</strain>
    </source>
</reference>
<protein>
    <submittedName>
        <fullName evidence="2">Uncharacterized protein</fullName>
    </submittedName>
</protein>
<accession>A0A1Y0IHH8</accession>
<organism evidence="2 3">
    <name type="scientific">Tumebacillus avium</name>
    <dbReference type="NCBI Taxonomy" id="1903704"/>
    <lineage>
        <taxon>Bacteria</taxon>
        <taxon>Bacillati</taxon>
        <taxon>Bacillota</taxon>
        <taxon>Bacilli</taxon>
        <taxon>Bacillales</taxon>
        <taxon>Alicyclobacillaceae</taxon>
        <taxon>Tumebacillus</taxon>
    </lineage>
</organism>
<feature type="transmembrane region" description="Helical" evidence="1">
    <location>
        <begin position="110"/>
        <end position="129"/>
    </location>
</feature>